<dbReference type="AlphaFoldDB" id="A0A4R5C711"/>
<dbReference type="OrthoDB" id="9812068at2"/>
<dbReference type="Pfam" id="PF00595">
    <property type="entry name" value="PDZ"/>
    <property type="match status" value="1"/>
</dbReference>
<protein>
    <submittedName>
        <fullName evidence="3">Peptidase</fullName>
    </submittedName>
</protein>
<dbReference type="GO" id="GO:0007165">
    <property type="term" value="P:signal transduction"/>
    <property type="evidence" value="ECO:0007669"/>
    <property type="project" value="TreeGrafter"/>
</dbReference>
<dbReference type="PANTHER" id="PTHR32060:SF30">
    <property type="entry name" value="CARBOXY-TERMINAL PROCESSING PROTEASE CTPA"/>
    <property type="match status" value="1"/>
</dbReference>
<dbReference type="InterPro" id="IPR001478">
    <property type="entry name" value="PDZ"/>
</dbReference>
<evidence type="ECO:0000256" key="1">
    <source>
        <dbReference type="SAM" id="MobiDB-lite"/>
    </source>
</evidence>
<feature type="region of interest" description="Disordered" evidence="1">
    <location>
        <begin position="70"/>
        <end position="94"/>
    </location>
</feature>
<dbReference type="GO" id="GO:0030288">
    <property type="term" value="C:outer membrane-bounded periplasmic space"/>
    <property type="evidence" value="ECO:0007669"/>
    <property type="project" value="TreeGrafter"/>
</dbReference>
<name>A0A4R5C711_9ACTN</name>
<dbReference type="GO" id="GO:0008236">
    <property type="term" value="F:serine-type peptidase activity"/>
    <property type="evidence" value="ECO:0007669"/>
    <property type="project" value="InterPro"/>
</dbReference>
<dbReference type="GO" id="GO:0004175">
    <property type="term" value="F:endopeptidase activity"/>
    <property type="evidence" value="ECO:0007669"/>
    <property type="project" value="TreeGrafter"/>
</dbReference>
<dbReference type="SUPFAM" id="SSF52096">
    <property type="entry name" value="ClpP/crotonase"/>
    <property type="match status" value="1"/>
</dbReference>
<dbReference type="Proteomes" id="UP000294513">
    <property type="component" value="Unassembled WGS sequence"/>
</dbReference>
<reference evidence="3 4" key="1">
    <citation type="submission" date="2019-03" db="EMBL/GenBank/DDBJ databases">
        <title>Draft genome sequences of novel Actinobacteria.</title>
        <authorList>
            <person name="Sahin N."/>
            <person name="Ay H."/>
            <person name="Saygin H."/>
        </authorList>
    </citation>
    <scope>NUCLEOTIDE SEQUENCE [LARGE SCALE GENOMIC DNA]</scope>
    <source>
        <strain evidence="3 4">H3C3</strain>
    </source>
</reference>
<dbReference type="Pfam" id="PF03572">
    <property type="entry name" value="Peptidase_S41"/>
    <property type="match status" value="1"/>
</dbReference>
<dbReference type="InterPro" id="IPR036034">
    <property type="entry name" value="PDZ_sf"/>
</dbReference>
<dbReference type="SMART" id="SM00228">
    <property type="entry name" value="PDZ"/>
    <property type="match status" value="1"/>
</dbReference>
<dbReference type="PANTHER" id="PTHR32060">
    <property type="entry name" value="TAIL-SPECIFIC PROTEASE"/>
    <property type="match status" value="1"/>
</dbReference>
<gene>
    <name evidence="3" type="ORF">E1298_06980</name>
</gene>
<feature type="region of interest" description="Disordered" evidence="1">
    <location>
        <begin position="1"/>
        <end position="46"/>
    </location>
</feature>
<dbReference type="GO" id="GO:0006508">
    <property type="term" value="P:proteolysis"/>
    <property type="evidence" value="ECO:0007669"/>
    <property type="project" value="InterPro"/>
</dbReference>
<accession>A0A4R5C711</accession>
<proteinExistence type="predicted"/>
<dbReference type="Gene3D" id="3.90.226.10">
    <property type="entry name" value="2-enoyl-CoA Hydratase, Chain A, domain 1"/>
    <property type="match status" value="1"/>
</dbReference>
<dbReference type="EMBL" id="SMKU01000020">
    <property type="protein sequence ID" value="TDD94336.1"/>
    <property type="molecule type" value="Genomic_DNA"/>
</dbReference>
<dbReference type="Gene3D" id="2.30.42.10">
    <property type="match status" value="1"/>
</dbReference>
<dbReference type="SUPFAM" id="SSF50156">
    <property type="entry name" value="PDZ domain-like"/>
    <property type="match status" value="1"/>
</dbReference>
<evidence type="ECO:0000313" key="4">
    <source>
        <dbReference type="Proteomes" id="UP000294513"/>
    </source>
</evidence>
<evidence type="ECO:0000259" key="2">
    <source>
        <dbReference type="PROSITE" id="PS50106"/>
    </source>
</evidence>
<dbReference type="InterPro" id="IPR005151">
    <property type="entry name" value="Tail-specific_protease"/>
</dbReference>
<dbReference type="CDD" id="cd06567">
    <property type="entry name" value="Peptidase_S41"/>
    <property type="match status" value="1"/>
</dbReference>
<dbReference type="SMART" id="SM00245">
    <property type="entry name" value="TSPc"/>
    <property type="match status" value="1"/>
</dbReference>
<evidence type="ECO:0000313" key="3">
    <source>
        <dbReference type="EMBL" id="TDD94336.1"/>
    </source>
</evidence>
<keyword evidence="4" id="KW-1185">Reference proteome</keyword>
<dbReference type="InterPro" id="IPR029045">
    <property type="entry name" value="ClpP/crotonase-like_dom_sf"/>
</dbReference>
<feature type="domain" description="PDZ" evidence="2">
    <location>
        <begin position="270"/>
        <end position="341"/>
    </location>
</feature>
<comment type="caution">
    <text evidence="3">The sequence shown here is derived from an EMBL/GenBank/DDBJ whole genome shotgun (WGS) entry which is preliminary data.</text>
</comment>
<sequence>MSWSPKRGSGRSATRGFSPIREAGSRASSIRTEQRRTHGGGLQDARDLFAPRAEVIRHLGVFPQRFHRGSSRRVNAEETLRPAPSGPSRSIPWQRRRPKVKPYLISGRWSKAVLLACGSVLVMTAASASPSSAKTATAPPACSADPGPARAAETMTRLSTIEQAYNCVFANFYGRKKVDHRTLLASAFAGFTEELNRRGLDRADATMPPLSGDRAADWNAFGSVYQRVTDSLPDDPALKQAVAGATLNAMIGSLHDNHSHWSKGQQPPGGAEVFGLGIATFPAYNITSRAPQKALAPLYVSSVTGGPAADRRLRPGDVIESVNGAPPFVNGTLTTGVMDLLNPQEGKDAPVRLKLRRPASGRTWTATLKPRRFKPTTKTITSALLKGDVAGIKPASFGQPGTADQALAAIAELHKGRTLRGVVIDLRGSGGGSPVEAGRLLSAFTHGKTWSRDCDADDVCAAYPTDDSVPLLNLPVAVLTDGVCASACDAFSAAVKDLRVGPLIGARTAGMVSGPARAYQLDDGSHLLLPARYSLGPNREIINGIGIAPDHHIPRTAEDLSAGRDPAMAKALSILRG</sequence>
<organism evidence="3 4">
    <name type="scientific">Actinomadura rubrisoli</name>
    <dbReference type="NCBI Taxonomy" id="2530368"/>
    <lineage>
        <taxon>Bacteria</taxon>
        <taxon>Bacillati</taxon>
        <taxon>Actinomycetota</taxon>
        <taxon>Actinomycetes</taxon>
        <taxon>Streptosporangiales</taxon>
        <taxon>Thermomonosporaceae</taxon>
        <taxon>Actinomadura</taxon>
    </lineage>
</organism>
<dbReference type="PROSITE" id="PS50106">
    <property type="entry name" value="PDZ"/>
    <property type="match status" value="1"/>
</dbReference>